<dbReference type="Pfam" id="PF03780">
    <property type="entry name" value="Asp23"/>
    <property type="match status" value="1"/>
</dbReference>
<comment type="similarity">
    <text evidence="1">Belongs to the asp23 family.</text>
</comment>
<organism evidence="2 3">
    <name type="scientific">Amycolatopsis magusensis</name>
    <dbReference type="NCBI Taxonomy" id="882444"/>
    <lineage>
        <taxon>Bacteria</taxon>
        <taxon>Bacillati</taxon>
        <taxon>Actinomycetota</taxon>
        <taxon>Actinomycetes</taxon>
        <taxon>Pseudonocardiales</taxon>
        <taxon>Pseudonocardiaceae</taxon>
        <taxon>Amycolatopsis</taxon>
    </lineage>
</organism>
<evidence type="ECO:0000313" key="3">
    <source>
        <dbReference type="Proteomes" id="UP000741013"/>
    </source>
</evidence>
<sequence>MTAVDLRSSATLAEPEERGTLSIDHAVVRKVAQRAADLVPGTAKVERKVAGLGLGTHGTGAKVSGRDNDVDLALDLALHYPAPVRTVVGEVREQVTREVEHITSYHVRSLAVTVSALLPEPRPRVR</sequence>
<evidence type="ECO:0000256" key="1">
    <source>
        <dbReference type="ARBA" id="ARBA00005721"/>
    </source>
</evidence>
<proteinExistence type="inferred from homology"/>
<accession>A0ABS4PUG5</accession>
<reference evidence="2 3" key="1">
    <citation type="submission" date="2021-03" db="EMBL/GenBank/DDBJ databases">
        <title>Sequencing the genomes of 1000 actinobacteria strains.</title>
        <authorList>
            <person name="Klenk H.-P."/>
        </authorList>
    </citation>
    <scope>NUCLEOTIDE SEQUENCE [LARGE SCALE GENOMIC DNA]</scope>
    <source>
        <strain evidence="2 3">DSM 45510</strain>
    </source>
</reference>
<protein>
    <submittedName>
        <fullName evidence="2">Alkaline shock family protein YloU</fullName>
    </submittedName>
</protein>
<dbReference type="Proteomes" id="UP000741013">
    <property type="component" value="Unassembled WGS sequence"/>
</dbReference>
<dbReference type="EMBL" id="JAGGMS010000001">
    <property type="protein sequence ID" value="MBP2182483.1"/>
    <property type="molecule type" value="Genomic_DNA"/>
</dbReference>
<name>A0ABS4PUG5_9PSEU</name>
<keyword evidence="3" id="KW-1185">Reference proteome</keyword>
<evidence type="ECO:0000313" key="2">
    <source>
        <dbReference type="EMBL" id="MBP2182483.1"/>
    </source>
</evidence>
<comment type="caution">
    <text evidence="2">The sequence shown here is derived from an EMBL/GenBank/DDBJ whole genome shotgun (WGS) entry which is preliminary data.</text>
</comment>
<dbReference type="RefSeq" id="WP_308158799.1">
    <property type="nucleotide sequence ID" value="NZ_JAGGMS010000001.1"/>
</dbReference>
<gene>
    <name evidence="2" type="ORF">JOM49_004009</name>
</gene>
<dbReference type="InterPro" id="IPR005531">
    <property type="entry name" value="Asp23"/>
</dbReference>